<feature type="transmembrane region" description="Helical" evidence="1">
    <location>
        <begin position="38"/>
        <end position="56"/>
    </location>
</feature>
<gene>
    <name evidence="3" type="ORF">ACFSUS_24105</name>
</gene>
<feature type="transmembrane region" description="Helical" evidence="1">
    <location>
        <begin position="97"/>
        <end position="117"/>
    </location>
</feature>
<feature type="transmembrane region" description="Helical" evidence="1">
    <location>
        <begin position="6"/>
        <end position="26"/>
    </location>
</feature>
<feature type="domain" description="EamA" evidence="2">
    <location>
        <begin position="22"/>
        <end position="140"/>
    </location>
</feature>
<feature type="domain" description="EamA" evidence="2">
    <location>
        <begin position="165"/>
        <end position="296"/>
    </location>
</feature>
<evidence type="ECO:0000259" key="2">
    <source>
        <dbReference type="Pfam" id="PF00892"/>
    </source>
</evidence>
<dbReference type="EMBL" id="JBHULN010000020">
    <property type="protein sequence ID" value="MFD2573745.1"/>
    <property type="molecule type" value="Genomic_DNA"/>
</dbReference>
<feature type="transmembrane region" description="Helical" evidence="1">
    <location>
        <begin position="226"/>
        <end position="245"/>
    </location>
</feature>
<keyword evidence="1" id="KW-1133">Transmembrane helix</keyword>
<dbReference type="Gene3D" id="1.10.3730.20">
    <property type="match status" value="1"/>
</dbReference>
<dbReference type="Pfam" id="PF00892">
    <property type="entry name" value="EamA"/>
    <property type="match status" value="2"/>
</dbReference>
<organism evidence="3 4">
    <name type="scientific">Spirosoma soli</name>
    <dbReference type="NCBI Taxonomy" id="1770529"/>
    <lineage>
        <taxon>Bacteria</taxon>
        <taxon>Pseudomonadati</taxon>
        <taxon>Bacteroidota</taxon>
        <taxon>Cytophagia</taxon>
        <taxon>Cytophagales</taxon>
        <taxon>Cytophagaceae</taxon>
        <taxon>Spirosoma</taxon>
    </lineage>
</organism>
<comment type="caution">
    <text evidence="3">The sequence shown here is derived from an EMBL/GenBank/DDBJ whole genome shotgun (WGS) entry which is preliminary data.</text>
</comment>
<dbReference type="InterPro" id="IPR037185">
    <property type="entry name" value="EmrE-like"/>
</dbReference>
<reference evidence="4" key="1">
    <citation type="journal article" date="2019" name="Int. J. Syst. Evol. Microbiol.">
        <title>The Global Catalogue of Microorganisms (GCM) 10K type strain sequencing project: providing services to taxonomists for standard genome sequencing and annotation.</title>
        <authorList>
            <consortium name="The Broad Institute Genomics Platform"/>
            <consortium name="The Broad Institute Genome Sequencing Center for Infectious Disease"/>
            <person name="Wu L."/>
            <person name="Ma J."/>
        </authorList>
    </citation>
    <scope>NUCLEOTIDE SEQUENCE [LARGE SCALE GENOMIC DNA]</scope>
    <source>
        <strain evidence="4">KCTC 42805</strain>
    </source>
</reference>
<sequence length="299" mass="32903">MLTVIVSVTAIAVIIRIVANPLSNVFQKQLAQRTAHPLFIISATYGFLALACLPFGQQLKFSGLPTVFWATMLLVGLFAMLGNVFLVKALQIGDLSVLGPINAYKSIVGLVIGIFLLNEMPSMWGLVGVVLIVWGSYVVLTARTSIDHRRFSWRIIQQPEVKLRLAALVCSAVDGAFLKKAILLSTPMIAFFYWCLFGFAFTLIWVVFTLRHQWQRQAKLLVSQKFVYLALFLTVGITQVASNVALAHMQVGYALALFQTSALVSVLFGHHFFNEQGILRKLIGASIMVVGAILITTLG</sequence>
<dbReference type="RefSeq" id="WP_381526709.1">
    <property type="nucleotide sequence ID" value="NZ_JBHULN010000020.1"/>
</dbReference>
<evidence type="ECO:0000313" key="3">
    <source>
        <dbReference type="EMBL" id="MFD2573745.1"/>
    </source>
</evidence>
<dbReference type="Proteomes" id="UP001597469">
    <property type="component" value="Unassembled WGS sequence"/>
</dbReference>
<evidence type="ECO:0000313" key="4">
    <source>
        <dbReference type="Proteomes" id="UP001597469"/>
    </source>
</evidence>
<feature type="transmembrane region" description="Helical" evidence="1">
    <location>
        <begin position="163"/>
        <end position="182"/>
    </location>
</feature>
<feature type="transmembrane region" description="Helical" evidence="1">
    <location>
        <begin position="68"/>
        <end position="90"/>
    </location>
</feature>
<accession>A0ABW5M9L4</accession>
<evidence type="ECO:0000256" key="1">
    <source>
        <dbReference type="SAM" id="Phobius"/>
    </source>
</evidence>
<keyword evidence="1" id="KW-0812">Transmembrane</keyword>
<feature type="transmembrane region" description="Helical" evidence="1">
    <location>
        <begin position="282"/>
        <end position="298"/>
    </location>
</feature>
<feature type="transmembrane region" description="Helical" evidence="1">
    <location>
        <begin position="123"/>
        <end position="142"/>
    </location>
</feature>
<protein>
    <submittedName>
        <fullName evidence="3">EamA family transporter</fullName>
    </submittedName>
</protein>
<feature type="transmembrane region" description="Helical" evidence="1">
    <location>
        <begin position="188"/>
        <end position="210"/>
    </location>
</feature>
<proteinExistence type="predicted"/>
<dbReference type="SUPFAM" id="SSF103481">
    <property type="entry name" value="Multidrug resistance efflux transporter EmrE"/>
    <property type="match status" value="2"/>
</dbReference>
<dbReference type="InterPro" id="IPR000620">
    <property type="entry name" value="EamA_dom"/>
</dbReference>
<keyword evidence="4" id="KW-1185">Reference proteome</keyword>
<feature type="transmembrane region" description="Helical" evidence="1">
    <location>
        <begin position="251"/>
        <end position="270"/>
    </location>
</feature>
<keyword evidence="1" id="KW-0472">Membrane</keyword>
<name>A0ABW5M9L4_9BACT</name>